<name>A0A2H9TBN8_9ZZZZ</name>
<sequence length="121" mass="14052">MPRLERWEVLADWMLSDWAGWRYGFEIYKGTGNSACSRMLEPSSRTYGSRELWRGRAERYYSRIDSHLSGALKPVAIGMLVVLYGTTGEEWRKAGQLGVSSRTLRRLKKKARRTVKPLLKR</sequence>
<dbReference type="EMBL" id="NSIT01000009">
    <property type="protein sequence ID" value="PJE80661.1"/>
    <property type="molecule type" value="Genomic_DNA"/>
</dbReference>
<gene>
    <name evidence="1" type="ORF">CI610_00322</name>
</gene>
<dbReference type="AlphaFoldDB" id="A0A2H9TBN8"/>
<comment type="caution">
    <text evidence="1">The sequence shown here is derived from an EMBL/GenBank/DDBJ whole genome shotgun (WGS) entry which is preliminary data.</text>
</comment>
<evidence type="ECO:0000313" key="1">
    <source>
        <dbReference type="EMBL" id="PJE80661.1"/>
    </source>
</evidence>
<protein>
    <submittedName>
        <fullName evidence="1">Uncharacterized protein</fullName>
    </submittedName>
</protein>
<reference evidence="1" key="1">
    <citation type="journal article" date="2017" name="Appl. Environ. Microbiol.">
        <title>Molecular characterization of an Endozoicomonas-like organism causing infection in king scallop Pecten maximus L.</title>
        <authorList>
            <person name="Cano I."/>
            <person name="van Aerle R."/>
            <person name="Ross S."/>
            <person name="Verner-Jeffreys D.W."/>
            <person name="Paley R.K."/>
            <person name="Rimmer G."/>
            <person name="Ryder D."/>
            <person name="Hooper P."/>
            <person name="Stone D."/>
            <person name="Feist S.W."/>
        </authorList>
    </citation>
    <scope>NUCLEOTIDE SEQUENCE</scope>
</reference>
<organism evidence="1">
    <name type="scientific">invertebrate metagenome</name>
    <dbReference type="NCBI Taxonomy" id="1711999"/>
    <lineage>
        <taxon>unclassified sequences</taxon>
        <taxon>metagenomes</taxon>
        <taxon>organismal metagenomes</taxon>
    </lineage>
</organism>
<proteinExistence type="predicted"/>
<accession>A0A2H9TBN8</accession>